<gene>
    <name evidence="3" type="ORF">DCMF_06545</name>
</gene>
<reference evidence="3 4" key="1">
    <citation type="submission" date="2016-10" db="EMBL/GenBank/DDBJ databases">
        <title>Complete Genome Sequence of Peptococcaceae strain DCMF.</title>
        <authorList>
            <person name="Edwards R.J."/>
            <person name="Holland S.I."/>
            <person name="Deshpande N.P."/>
            <person name="Wong Y.K."/>
            <person name="Ertan H."/>
            <person name="Manefield M."/>
            <person name="Russell T.L."/>
            <person name="Lee M.J."/>
        </authorList>
    </citation>
    <scope>NUCLEOTIDE SEQUENCE [LARGE SCALE GENOMIC DNA]</scope>
    <source>
        <strain evidence="3 4">DCMF</strain>
    </source>
</reference>
<dbReference type="AlphaFoldDB" id="A0A3G1KPU1"/>
<dbReference type="InterPro" id="IPR010359">
    <property type="entry name" value="IrrE_HExxH"/>
</dbReference>
<feature type="domain" description="HTH cro/C1-type" evidence="2">
    <location>
        <begin position="10"/>
        <end position="62"/>
    </location>
</feature>
<evidence type="ECO:0000313" key="4">
    <source>
        <dbReference type="Proteomes" id="UP000323521"/>
    </source>
</evidence>
<name>A0A3G1KPU1_FORW1</name>
<dbReference type="Pfam" id="PF01381">
    <property type="entry name" value="HTH_3"/>
    <property type="match status" value="1"/>
</dbReference>
<comment type="similarity">
    <text evidence="1">Belongs to the short-chain fatty acyl-CoA assimilation regulator (ScfR) family.</text>
</comment>
<accession>A0A3G1KPU1</accession>
<dbReference type="CDD" id="cd00093">
    <property type="entry name" value="HTH_XRE"/>
    <property type="match status" value="1"/>
</dbReference>
<evidence type="ECO:0000313" key="3">
    <source>
        <dbReference type="EMBL" id="ATW24482.1"/>
    </source>
</evidence>
<organism evidence="3 4">
    <name type="scientific">Formimonas warabiya</name>
    <dbReference type="NCBI Taxonomy" id="1761012"/>
    <lineage>
        <taxon>Bacteria</taxon>
        <taxon>Bacillati</taxon>
        <taxon>Bacillota</taxon>
        <taxon>Clostridia</taxon>
        <taxon>Eubacteriales</taxon>
        <taxon>Peptococcaceae</taxon>
        <taxon>Candidatus Formimonas</taxon>
    </lineage>
</organism>
<dbReference type="PANTHER" id="PTHR43236">
    <property type="entry name" value="ANTITOXIN HIGA1"/>
    <property type="match status" value="1"/>
</dbReference>
<dbReference type="GO" id="GO:0003677">
    <property type="term" value="F:DNA binding"/>
    <property type="evidence" value="ECO:0007669"/>
    <property type="project" value="InterPro"/>
</dbReference>
<dbReference type="Pfam" id="PF06114">
    <property type="entry name" value="Peptidase_M78"/>
    <property type="match status" value="1"/>
</dbReference>
<dbReference type="PROSITE" id="PS50943">
    <property type="entry name" value="HTH_CROC1"/>
    <property type="match status" value="1"/>
</dbReference>
<dbReference type="PANTHER" id="PTHR43236:SF1">
    <property type="entry name" value="BLL7220 PROTEIN"/>
    <property type="match status" value="1"/>
</dbReference>
<evidence type="ECO:0000259" key="2">
    <source>
        <dbReference type="PROSITE" id="PS50943"/>
    </source>
</evidence>
<proteinExistence type="inferred from homology"/>
<evidence type="ECO:0000256" key="1">
    <source>
        <dbReference type="ARBA" id="ARBA00007227"/>
    </source>
</evidence>
<dbReference type="Proteomes" id="UP000323521">
    <property type="component" value="Chromosome"/>
</dbReference>
<dbReference type="InterPro" id="IPR010982">
    <property type="entry name" value="Lambda_DNA-bd_dom_sf"/>
</dbReference>
<dbReference type="EMBL" id="CP017634">
    <property type="protein sequence ID" value="ATW24482.1"/>
    <property type="molecule type" value="Genomic_DNA"/>
</dbReference>
<dbReference type="SMART" id="SM00530">
    <property type="entry name" value="HTH_XRE"/>
    <property type="match status" value="1"/>
</dbReference>
<protein>
    <recommendedName>
        <fullName evidence="2">HTH cro/C1-type domain-containing protein</fullName>
    </recommendedName>
</protein>
<sequence>MRINASRFTEIRIVRGYTIKALAHELNISHQAISQHEKGRAKPSLCVLEKLIRLMNIPGSFLGKEDLSTYDRSAPLFFSPLKPGQQGGKELARILVKWAYELVHEMEGTSESLAKDINLPDFPPDTDVDAKTGLLRRYWGLGLGPIDDLTAVLETNGFYVLNMNLDRLEVDAYSQMQNGHPFVVVNRHRGSALKGRFALARELGHIVLHRHSGPEEWADDERRWEMESKARRFAGSFLLPEDSFRHKMIRTKPDYFLTVKKEWKVPLGVLLDRCVQLNRLDAERAARLQKQIWQKKWRLAGPLDEAFIWEKPAGMRKALEYIVSDRKRGEDFLNRARFALADIEALCALDAHFFSSFGLPGGMGTQEIQDYV</sequence>
<dbReference type="SUPFAM" id="SSF47413">
    <property type="entry name" value="lambda repressor-like DNA-binding domains"/>
    <property type="match status" value="1"/>
</dbReference>
<keyword evidence="4" id="KW-1185">Reference proteome</keyword>
<dbReference type="InterPro" id="IPR052345">
    <property type="entry name" value="Rad_response_metalloprotease"/>
</dbReference>
<dbReference type="Gene3D" id="1.10.10.2910">
    <property type="match status" value="1"/>
</dbReference>
<dbReference type="InterPro" id="IPR001387">
    <property type="entry name" value="Cro/C1-type_HTH"/>
</dbReference>
<dbReference type="Gene3D" id="1.10.260.40">
    <property type="entry name" value="lambda repressor-like DNA-binding domains"/>
    <property type="match status" value="1"/>
</dbReference>
<dbReference type="KEGG" id="fwa:DCMF_06545"/>